<dbReference type="EC" id="2.7.13.3" evidence="3"/>
<evidence type="ECO:0000256" key="14">
    <source>
        <dbReference type="PROSITE-ProRule" id="PRU00110"/>
    </source>
</evidence>
<evidence type="ECO:0000256" key="13">
    <source>
        <dbReference type="ARBA" id="ARBA00023136"/>
    </source>
</evidence>
<dbReference type="PRINTS" id="PR00344">
    <property type="entry name" value="BCTRLSENSOR"/>
</dbReference>
<evidence type="ECO:0000313" key="23">
    <source>
        <dbReference type="Proteomes" id="UP001214854"/>
    </source>
</evidence>
<feature type="modified residue" description="4-aspartylphosphate" evidence="15">
    <location>
        <position position="687"/>
    </location>
</feature>
<evidence type="ECO:0000256" key="8">
    <source>
        <dbReference type="ARBA" id="ARBA00022741"/>
    </source>
</evidence>
<dbReference type="SUPFAM" id="SSF141868">
    <property type="entry name" value="EAL domain-like"/>
    <property type="match status" value="1"/>
</dbReference>
<evidence type="ECO:0000259" key="17">
    <source>
        <dbReference type="PROSITE" id="PS50109"/>
    </source>
</evidence>
<keyword evidence="9" id="KW-0418">Kinase</keyword>
<proteinExistence type="predicted"/>
<comment type="caution">
    <text evidence="22">The sequence shown here is derived from an EMBL/GenBank/DDBJ whole genome shotgun (WGS) entry which is preliminary data.</text>
</comment>
<evidence type="ECO:0000259" key="21">
    <source>
        <dbReference type="PROSITE" id="PS50894"/>
    </source>
</evidence>
<evidence type="ECO:0000256" key="7">
    <source>
        <dbReference type="ARBA" id="ARBA00022692"/>
    </source>
</evidence>
<dbReference type="CDD" id="cd06225">
    <property type="entry name" value="HAMP"/>
    <property type="match status" value="1"/>
</dbReference>
<feature type="domain" description="Response regulatory" evidence="18">
    <location>
        <begin position="638"/>
        <end position="754"/>
    </location>
</feature>
<organism evidence="22 23">
    <name type="scientific">Asticcacaulis aquaticus</name>
    <dbReference type="NCBI Taxonomy" id="2984212"/>
    <lineage>
        <taxon>Bacteria</taxon>
        <taxon>Pseudomonadati</taxon>
        <taxon>Pseudomonadota</taxon>
        <taxon>Alphaproteobacteria</taxon>
        <taxon>Caulobacterales</taxon>
        <taxon>Caulobacteraceae</taxon>
        <taxon>Asticcacaulis</taxon>
    </lineage>
</organism>
<keyword evidence="8" id="KW-0547">Nucleotide-binding</keyword>
<dbReference type="InterPro" id="IPR036890">
    <property type="entry name" value="HATPase_C_sf"/>
</dbReference>
<dbReference type="InterPro" id="IPR011006">
    <property type="entry name" value="CheY-like_superfamily"/>
</dbReference>
<keyword evidence="6" id="KW-0808">Transferase</keyword>
<evidence type="ECO:0000256" key="1">
    <source>
        <dbReference type="ARBA" id="ARBA00000085"/>
    </source>
</evidence>
<dbReference type="Pfam" id="PF02518">
    <property type="entry name" value="HATPase_c"/>
    <property type="match status" value="1"/>
</dbReference>
<evidence type="ECO:0000256" key="5">
    <source>
        <dbReference type="ARBA" id="ARBA00022553"/>
    </source>
</evidence>
<keyword evidence="12" id="KW-0902">Two-component regulatory system</keyword>
<feature type="transmembrane region" description="Helical" evidence="16">
    <location>
        <begin position="166"/>
        <end position="188"/>
    </location>
</feature>
<dbReference type="PROSITE" id="PS50883">
    <property type="entry name" value="EAL"/>
    <property type="match status" value="1"/>
</dbReference>
<evidence type="ECO:0000256" key="10">
    <source>
        <dbReference type="ARBA" id="ARBA00022840"/>
    </source>
</evidence>
<feature type="transmembrane region" description="Helical" evidence="16">
    <location>
        <begin position="20"/>
        <end position="41"/>
    </location>
</feature>
<dbReference type="Gene3D" id="3.20.20.450">
    <property type="entry name" value="EAL domain"/>
    <property type="match status" value="1"/>
</dbReference>
<dbReference type="InterPro" id="IPR005467">
    <property type="entry name" value="His_kinase_dom"/>
</dbReference>
<comment type="catalytic activity">
    <reaction evidence="1">
        <text>ATP + protein L-histidine = ADP + protein N-phospho-L-histidine.</text>
        <dbReference type="EC" id="2.7.13.3"/>
    </reaction>
</comment>
<reference evidence="22 23" key="1">
    <citation type="submission" date="2023-01" db="EMBL/GenBank/DDBJ databases">
        <title>Novel species of the genus Asticcacaulis isolated from rivers.</title>
        <authorList>
            <person name="Lu H."/>
        </authorList>
    </citation>
    <scope>NUCLEOTIDE SEQUENCE [LARGE SCALE GENOMIC DNA]</scope>
    <source>
        <strain evidence="22 23">BYS171W</strain>
    </source>
</reference>
<name>A0ABT5HXU1_9CAUL</name>
<dbReference type="SUPFAM" id="SSF47226">
    <property type="entry name" value="Histidine-containing phosphotransfer domain, HPT domain"/>
    <property type="match status" value="1"/>
</dbReference>
<evidence type="ECO:0000259" key="18">
    <source>
        <dbReference type="PROSITE" id="PS50110"/>
    </source>
</evidence>
<dbReference type="SMART" id="SM00448">
    <property type="entry name" value="REC"/>
    <property type="match status" value="1"/>
</dbReference>
<gene>
    <name evidence="22" type="ORF">PQU92_16405</name>
</gene>
<dbReference type="Pfam" id="PF00072">
    <property type="entry name" value="Response_reg"/>
    <property type="match status" value="1"/>
</dbReference>
<protein>
    <recommendedName>
        <fullName evidence="3">histidine kinase</fullName>
        <ecNumber evidence="3">2.7.13.3</ecNumber>
    </recommendedName>
</protein>
<dbReference type="SMART" id="SM00387">
    <property type="entry name" value="HATPase_c"/>
    <property type="match status" value="1"/>
</dbReference>
<evidence type="ECO:0000259" key="20">
    <source>
        <dbReference type="PROSITE" id="PS50885"/>
    </source>
</evidence>
<dbReference type="InterPro" id="IPR001789">
    <property type="entry name" value="Sig_transdc_resp-reg_receiver"/>
</dbReference>
<dbReference type="CDD" id="cd16922">
    <property type="entry name" value="HATPase_EvgS-ArcB-TorS-like"/>
    <property type="match status" value="1"/>
</dbReference>
<keyword evidence="13 16" id="KW-0472">Membrane</keyword>
<evidence type="ECO:0000256" key="2">
    <source>
        <dbReference type="ARBA" id="ARBA00004651"/>
    </source>
</evidence>
<dbReference type="PANTHER" id="PTHR45339">
    <property type="entry name" value="HYBRID SIGNAL TRANSDUCTION HISTIDINE KINASE J"/>
    <property type="match status" value="1"/>
</dbReference>
<dbReference type="Pfam" id="PF00512">
    <property type="entry name" value="HisKA"/>
    <property type="match status" value="1"/>
</dbReference>
<dbReference type="Gene3D" id="1.10.287.130">
    <property type="match status" value="1"/>
</dbReference>
<dbReference type="CDD" id="cd00082">
    <property type="entry name" value="HisKA"/>
    <property type="match status" value="1"/>
</dbReference>
<evidence type="ECO:0000256" key="16">
    <source>
        <dbReference type="SAM" id="Phobius"/>
    </source>
</evidence>
<evidence type="ECO:0000256" key="15">
    <source>
        <dbReference type="PROSITE-ProRule" id="PRU00169"/>
    </source>
</evidence>
<dbReference type="PROSITE" id="PS50110">
    <property type="entry name" value="RESPONSE_REGULATORY"/>
    <property type="match status" value="1"/>
</dbReference>
<dbReference type="PANTHER" id="PTHR45339:SF1">
    <property type="entry name" value="HYBRID SIGNAL TRANSDUCTION HISTIDINE KINASE J"/>
    <property type="match status" value="1"/>
</dbReference>
<dbReference type="SUPFAM" id="SSF52172">
    <property type="entry name" value="CheY-like"/>
    <property type="match status" value="1"/>
</dbReference>
<dbReference type="SUPFAM" id="SSF55874">
    <property type="entry name" value="ATPase domain of HSP90 chaperone/DNA topoisomerase II/histidine kinase"/>
    <property type="match status" value="1"/>
</dbReference>
<dbReference type="EMBL" id="JAQQKX010000016">
    <property type="protein sequence ID" value="MDC7684868.1"/>
    <property type="molecule type" value="Genomic_DNA"/>
</dbReference>
<dbReference type="SMART" id="SM00052">
    <property type="entry name" value="EAL"/>
    <property type="match status" value="1"/>
</dbReference>
<dbReference type="Gene3D" id="1.20.120.160">
    <property type="entry name" value="HPT domain"/>
    <property type="match status" value="1"/>
</dbReference>
<evidence type="ECO:0000256" key="4">
    <source>
        <dbReference type="ARBA" id="ARBA00022475"/>
    </source>
</evidence>
<keyword evidence="11 16" id="KW-1133">Transmembrane helix</keyword>
<dbReference type="Gene3D" id="3.30.565.10">
    <property type="entry name" value="Histidine kinase-like ATPase, C-terminal domain"/>
    <property type="match status" value="1"/>
</dbReference>
<dbReference type="InterPro" id="IPR003661">
    <property type="entry name" value="HisK_dim/P_dom"/>
</dbReference>
<dbReference type="RefSeq" id="WP_272749340.1">
    <property type="nucleotide sequence ID" value="NZ_JAQQKX010000016.1"/>
</dbReference>
<keyword evidence="5 15" id="KW-0597">Phosphoprotein</keyword>
<dbReference type="InterPro" id="IPR036641">
    <property type="entry name" value="HPT_dom_sf"/>
</dbReference>
<dbReference type="Pfam" id="PF00672">
    <property type="entry name" value="HAMP"/>
    <property type="match status" value="1"/>
</dbReference>
<dbReference type="Pfam" id="PF01627">
    <property type="entry name" value="Hpt"/>
    <property type="match status" value="1"/>
</dbReference>
<sequence length="1180" mass="126364">MIPASSSAPASRHTSIARRLNRLVIACVLFCTLPVAALFVVNEAQRHADNRWSVMKTAAEVLASSVAQGVEARDAGQAFTAIRAVSRTPGINYARVELADGEVLAETGSGARLKTDVVVGADTRHPSLSALLLTRSVQVEAPIVSDGAVIGKVSVVHRAQGLWQSLLLSLAGITALATGALIVALIIARRLQQAMTRPLAELTATVGQIAHTGDFSHPVERRSEDEVGALVDGFNTMLDAISQRDRRIDAQMKGLEADVAERTRDYLVARDEAHAANAAKSEFLATMSHEIRTPMNGVMVMAELLAAESLPPKARRHAQTIAKSGRSLLAVINDILDFSKIEAGKMDVEITEVDLLDLIDDTISLFHAKAREKGLELVAFVQPDAPRIAPADAVRLGQVLSNLVSNALKFTETGHVTIRLLPDRDPGFWRLVVADTGIGIAADKLSGIFGAFTQEDQTTTRRFGGTGLGLSIAKRLVEAMGGGIAVTSEQETIHKRGGTQFHVRLPALADAPSAAPPMLDGHCVHIAVHGRAEAHALRTRFKAAGAVTDGRPALVIADSAARRELNADPRTLVLLADAEDTEADSWLKSGRCAAVLPRPARHRDLDQLIQCLRDGEPLVLSAPETAVWTAGTVYPEARVLVVDDAEVNREVAAESLSRFGIVCVTANDGQAALDCMAAERFDLVLMDGSMPVLDGFEASKRWRAQETQDRTPIVALTAHVVGAAATAWREAGMDAILHKPFTLQALGDILSTFLPPELAQAAPESIATAAYEAPTMANDPTAAFAPSFDGLFDETVFATFLDGRRQGRGEFVDRVLGLYRRHVPEALAALHDALRDKDNDRVASSAHAMKSMSLNLGAKAVATAAAAIENAIRSDGRDATQSEAAALSDALKRTLAALDQRLEGTLPAVAPAVVARDGFTAEETEILRRLEAAMAAGTLEMVYQPIFDRLGETILSAECLIRWPATDTPVISPALFVPLAERSGLIVQLGAYIRRQVLKDAHLFGELPLAINVSPIELDQPDFTSGLTALFEEMGFPPRRFVLEVTETAILGEPEKMKRLFERLRTLGFKLALDDFGVGYSSLTALHRYPFDKIKIDREFVVALDGEARPALEALAIIQAVTGIGRAFGMQVVAEGIETAGQHRHLKSAGVHGLQGYLFSKPLSKGEFAARLKAPVAKAG</sequence>
<evidence type="ECO:0000259" key="19">
    <source>
        <dbReference type="PROSITE" id="PS50883"/>
    </source>
</evidence>
<feature type="domain" description="Histidine kinase" evidence="17">
    <location>
        <begin position="286"/>
        <end position="509"/>
    </location>
</feature>
<evidence type="ECO:0000256" key="11">
    <source>
        <dbReference type="ARBA" id="ARBA00022989"/>
    </source>
</evidence>
<dbReference type="InterPro" id="IPR001633">
    <property type="entry name" value="EAL_dom"/>
</dbReference>
<feature type="domain" description="EAL" evidence="19">
    <location>
        <begin position="923"/>
        <end position="1176"/>
    </location>
</feature>
<dbReference type="InterPro" id="IPR008207">
    <property type="entry name" value="Sig_transdc_His_kin_Hpt_dom"/>
</dbReference>
<dbReference type="Proteomes" id="UP001214854">
    <property type="component" value="Unassembled WGS sequence"/>
</dbReference>
<dbReference type="InterPro" id="IPR003594">
    <property type="entry name" value="HATPase_dom"/>
</dbReference>
<evidence type="ECO:0000256" key="6">
    <source>
        <dbReference type="ARBA" id="ARBA00022679"/>
    </source>
</evidence>
<dbReference type="CDD" id="cd17546">
    <property type="entry name" value="REC_hyHK_CKI1_RcsC-like"/>
    <property type="match status" value="1"/>
</dbReference>
<accession>A0ABT5HXU1</accession>
<dbReference type="InterPro" id="IPR036097">
    <property type="entry name" value="HisK_dim/P_sf"/>
</dbReference>
<evidence type="ECO:0000256" key="12">
    <source>
        <dbReference type="ARBA" id="ARBA00023012"/>
    </source>
</evidence>
<feature type="domain" description="HAMP" evidence="20">
    <location>
        <begin position="193"/>
        <end position="246"/>
    </location>
</feature>
<dbReference type="CDD" id="cd01948">
    <property type="entry name" value="EAL"/>
    <property type="match status" value="1"/>
</dbReference>
<dbReference type="PROSITE" id="PS50894">
    <property type="entry name" value="HPT"/>
    <property type="match status" value="1"/>
</dbReference>
<keyword evidence="10" id="KW-0067">ATP-binding</keyword>
<evidence type="ECO:0000256" key="3">
    <source>
        <dbReference type="ARBA" id="ARBA00012438"/>
    </source>
</evidence>
<dbReference type="SMART" id="SM00388">
    <property type="entry name" value="HisKA"/>
    <property type="match status" value="1"/>
</dbReference>
<dbReference type="PROSITE" id="PS50109">
    <property type="entry name" value="HIS_KIN"/>
    <property type="match status" value="1"/>
</dbReference>
<feature type="modified residue" description="Phosphohistidine" evidence="14">
    <location>
        <position position="847"/>
    </location>
</feature>
<keyword evidence="23" id="KW-1185">Reference proteome</keyword>
<keyword evidence="7 16" id="KW-0812">Transmembrane</keyword>
<dbReference type="Gene3D" id="3.40.50.2300">
    <property type="match status" value="1"/>
</dbReference>
<dbReference type="Gene3D" id="6.10.340.10">
    <property type="match status" value="1"/>
</dbReference>
<dbReference type="Pfam" id="PF00563">
    <property type="entry name" value="EAL"/>
    <property type="match status" value="1"/>
</dbReference>
<dbReference type="InterPro" id="IPR004358">
    <property type="entry name" value="Sig_transdc_His_kin-like_C"/>
</dbReference>
<dbReference type="SMART" id="SM00304">
    <property type="entry name" value="HAMP"/>
    <property type="match status" value="1"/>
</dbReference>
<dbReference type="InterPro" id="IPR003660">
    <property type="entry name" value="HAMP_dom"/>
</dbReference>
<dbReference type="InterPro" id="IPR035919">
    <property type="entry name" value="EAL_sf"/>
</dbReference>
<dbReference type="PROSITE" id="PS50885">
    <property type="entry name" value="HAMP"/>
    <property type="match status" value="1"/>
</dbReference>
<keyword evidence="4" id="KW-1003">Cell membrane</keyword>
<evidence type="ECO:0000256" key="9">
    <source>
        <dbReference type="ARBA" id="ARBA00022777"/>
    </source>
</evidence>
<feature type="domain" description="HPt" evidence="21">
    <location>
        <begin position="808"/>
        <end position="905"/>
    </location>
</feature>
<comment type="subcellular location">
    <subcellularLocation>
        <location evidence="2">Cell membrane</location>
        <topology evidence="2">Multi-pass membrane protein</topology>
    </subcellularLocation>
</comment>
<evidence type="ECO:0000313" key="22">
    <source>
        <dbReference type="EMBL" id="MDC7684868.1"/>
    </source>
</evidence>
<dbReference type="SUPFAM" id="SSF158472">
    <property type="entry name" value="HAMP domain-like"/>
    <property type="match status" value="1"/>
</dbReference>
<dbReference type="SUPFAM" id="SSF47384">
    <property type="entry name" value="Homodimeric domain of signal transducing histidine kinase"/>
    <property type="match status" value="1"/>
</dbReference>